<dbReference type="AlphaFoldDB" id="A0AAC8UU95"/>
<keyword evidence="2" id="KW-1185">Reference proteome</keyword>
<name>A0AAC8UU95_9LACO</name>
<evidence type="ECO:0000313" key="2">
    <source>
        <dbReference type="Proteomes" id="UP000036000"/>
    </source>
</evidence>
<gene>
    <name evidence="1" type="ORF">ABN16_02725</name>
</gene>
<protein>
    <submittedName>
        <fullName evidence="1">Uncharacterized protein</fullName>
    </submittedName>
</protein>
<evidence type="ECO:0000313" key="1">
    <source>
        <dbReference type="EMBL" id="AKP64013.1"/>
    </source>
</evidence>
<reference evidence="1 2" key="1">
    <citation type="submission" date="2015-07" db="EMBL/GenBank/DDBJ databases">
        <title>Lactobacillus korensis/26-25/ whole genome sequencing.</title>
        <authorList>
            <person name="Kim M.K."/>
            <person name="Im W.-T."/>
            <person name="Srinivasan S."/>
            <person name="Lee J.-J."/>
        </authorList>
    </citation>
    <scope>NUCLEOTIDE SEQUENCE [LARGE SCALE GENOMIC DNA]</scope>
    <source>
        <strain evidence="1 2">26-25</strain>
    </source>
</reference>
<proteinExistence type="predicted"/>
<organism evidence="1 2">
    <name type="scientific">Levilactobacillus koreensis</name>
    <dbReference type="NCBI Taxonomy" id="637971"/>
    <lineage>
        <taxon>Bacteria</taxon>
        <taxon>Bacillati</taxon>
        <taxon>Bacillota</taxon>
        <taxon>Bacilli</taxon>
        <taxon>Lactobacillales</taxon>
        <taxon>Lactobacillaceae</taxon>
        <taxon>Levilactobacillus</taxon>
    </lineage>
</organism>
<accession>A0AAC8UU95</accession>
<dbReference type="KEGG" id="lko:ABN16_02725"/>
<dbReference type="EMBL" id="CP012033">
    <property type="protein sequence ID" value="AKP64013.1"/>
    <property type="molecule type" value="Genomic_DNA"/>
</dbReference>
<sequence length="77" mass="8444">MQPAVEVVLAGDSSASLQHGQLLSSRLQSELFFQPESSPQRAESLSAVVRQLYTNLIVQILTATGTRQVFHLSIFSQ</sequence>
<dbReference type="Proteomes" id="UP000036000">
    <property type="component" value="Chromosome"/>
</dbReference>